<reference evidence="2" key="2">
    <citation type="submission" date="2018-07" db="EMBL/GenBank/DDBJ databases">
        <authorList>
            <person name="Quirk P.G."/>
            <person name="Krulwich T.A."/>
        </authorList>
    </citation>
    <scope>NUCLEOTIDE SEQUENCE</scope>
</reference>
<protein>
    <submittedName>
        <fullName evidence="1">CSON012190 protein</fullName>
    </submittedName>
</protein>
<dbReference type="VEuPathDB" id="VectorBase:CSON012190"/>
<dbReference type="EMBL" id="UFQT01000055">
    <property type="protein sequence ID" value="SSX19090.1"/>
    <property type="molecule type" value="Genomic_DNA"/>
</dbReference>
<sequence>MLLITPTLLNVPKTSIKENAWPLQFEALSGFFAWIPGHFDLKQIYKIIPESLNLVDENFDDY</sequence>
<organism evidence="1">
    <name type="scientific">Culicoides sonorensis</name>
    <name type="common">Biting midge</name>
    <dbReference type="NCBI Taxonomy" id="179676"/>
    <lineage>
        <taxon>Eukaryota</taxon>
        <taxon>Metazoa</taxon>
        <taxon>Ecdysozoa</taxon>
        <taxon>Arthropoda</taxon>
        <taxon>Hexapoda</taxon>
        <taxon>Insecta</taxon>
        <taxon>Pterygota</taxon>
        <taxon>Neoptera</taxon>
        <taxon>Endopterygota</taxon>
        <taxon>Diptera</taxon>
        <taxon>Nematocera</taxon>
        <taxon>Chironomoidea</taxon>
        <taxon>Ceratopogonidae</taxon>
        <taxon>Ceratopogoninae</taxon>
        <taxon>Culicoides</taxon>
        <taxon>Monoculicoides</taxon>
    </lineage>
</organism>
<evidence type="ECO:0000313" key="2">
    <source>
        <dbReference type="EMBL" id="SSX19090.1"/>
    </source>
</evidence>
<proteinExistence type="predicted"/>
<accession>A0A336K171</accession>
<evidence type="ECO:0000313" key="1">
    <source>
        <dbReference type="EMBL" id="SSW98704.1"/>
    </source>
</evidence>
<dbReference type="EMBL" id="UFQS01000055">
    <property type="protein sequence ID" value="SSW98704.1"/>
    <property type="molecule type" value="Genomic_DNA"/>
</dbReference>
<dbReference type="AlphaFoldDB" id="A0A336K171"/>
<gene>
    <name evidence="1" type="primary">CSON012190</name>
</gene>
<name>A0A336K171_CULSO</name>
<reference evidence="1" key="1">
    <citation type="submission" date="2018-04" db="EMBL/GenBank/DDBJ databases">
        <authorList>
            <person name="Go L.Y."/>
            <person name="Mitchell J.A."/>
        </authorList>
    </citation>
    <scope>NUCLEOTIDE SEQUENCE</scope>
    <source>
        <tissue evidence="1">Whole organism</tissue>
    </source>
</reference>